<feature type="compositionally biased region" description="Basic and acidic residues" evidence="1">
    <location>
        <begin position="13"/>
        <end position="29"/>
    </location>
</feature>
<reference evidence="3" key="1">
    <citation type="submission" date="2024-04" db="EMBL/GenBank/DDBJ databases">
        <title>Salinicola lusitanus LLJ914,a marine bacterium isolated from the Okinawa Trough.</title>
        <authorList>
            <person name="Li J."/>
        </authorList>
    </citation>
    <scope>NUCLEOTIDE SEQUENCE [LARGE SCALE GENOMIC DNA]</scope>
</reference>
<proteinExistence type="predicted"/>
<dbReference type="Proteomes" id="UP001460270">
    <property type="component" value="Unassembled WGS sequence"/>
</dbReference>
<evidence type="ECO:0000313" key="2">
    <source>
        <dbReference type="EMBL" id="KAK7883238.1"/>
    </source>
</evidence>
<dbReference type="AlphaFoldDB" id="A0AAW0MR75"/>
<evidence type="ECO:0000313" key="3">
    <source>
        <dbReference type="Proteomes" id="UP001460270"/>
    </source>
</evidence>
<evidence type="ECO:0000256" key="1">
    <source>
        <dbReference type="SAM" id="MobiDB-lite"/>
    </source>
</evidence>
<sequence length="99" mass="11081">MRQPVDGGFESGFEERKRVNVTEVRREGVPKLGSRATEGSAPHGDKTGRGDRELERRGGVQRAGGSVNVEEIRDVLRSEVMKGFECSEENFEIDALFNW</sequence>
<dbReference type="EMBL" id="JBBPFD010000021">
    <property type="protein sequence ID" value="KAK7883238.1"/>
    <property type="molecule type" value="Genomic_DNA"/>
</dbReference>
<accession>A0AAW0MR75</accession>
<name>A0AAW0MR75_9GOBI</name>
<feature type="compositionally biased region" description="Basic and acidic residues" evidence="1">
    <location>
        <begin position="43"/>
        <end position="58"/>
    </location>
</feature>
<keyword evidence="3" id="KW-1185">Reference proteome</keyword>
<organism evidence="2 3">
    <name type="scientific">Mugilogobius chulae</name>
    <name type="common">yellowstripe goby</name>
    <dbReference type="NCBI Taxonomy" id="88201"/>
    <lineage>
        <taxon>Eukaryota</taxon>
        <taxon>Metazoa</taxon>
        <taxon>Chordata</taxon>
        <taxon>Craniata</taxon>
        <taxon>Vertebrata</taxon>
        <taxon>Euteleostomi</taxon>
        <taxon>Actinopterygii</taxon>
        <taxon>Neopterygii</taxon>
        <taxon>Teleostei</taxon>
        <taxon>Neoteleostei</taxon>
        <taxon>Acanthomorphata</taxon>
        <taxon>Gobiaria</taxon>
        <taxon>Gobiiformes</taxon>
        <taxon>Gobioidei</taxon>
        <taxon>Gobiidae</taxon>
        <taxon>Gobionellinae</taxon>
        <taxon>Mugilogobius</taxon>
    </lineage>
</organism>
<comment type="caution">
    <text evidence="2">The sequence shown here is derived from an EMBL/GenBank/DDBJ whole genome shotgun (WGS) entry which is preliminary data.</text>
</comment>
<gene>
    <name evidence="2" type="ORF">WMY93_029412</name>
</gene>
<protein>
    <submittedName>
        <fullName evidence="2">Uncharacterized protein</fullName>
    </submittedName>
</protein>
<feature type="region of interest" description="Disordered" evidence="1">
    <location>
        <begin position="1"/>
        <end position="65"/>
    </location>
</feature>